<sequence>MVTALACWPAAHVLAEQDNPRPRHKVSAGELHRALSARFPLRFGIPGMVEMRISAPSLHLRPARNQLGAGLLAEVSGVQARQSETGEIDVVFALRYERADQTVRGHQLEVLDMRLPGLPPDPLRAVQRMLPAMAREAVGEVVLHQFTARELALPDTMGFEPEQLTVLEDGLLVSFGPKLRR</sequence>
<protein>
    <submittedName>
        <fullName evidence="1">Uncharacterized protein</fullName>
    </submittedName>
</protein>
<gene>
    <name evidence="1" type="ORF">AVDCRST_MAG51-709</name>
</gene>
<accession>A0A6J4NYL5</accession>
<evidence type="ECO:0000313" key="1">
    <source>
        <dbReference type="EMBL" id="CAA9397565.1"/>
    </source>
</evidence>
<reference evidence="1" key="1">
    <citation type="submission" date="2020-02" db="EMBL/GenBank/DDBJ databases">
        <authorList>
            <person name="Meier V. D."/>
        </authorList>
    </citation>
    <scope>NUCLEOTIDE SEQUENCE</scope>
    <source>
        <strain evidence="1">AVDCRST_MAG51</strain>
    </source>
</reference>
<dbReference type="EMBL" id="CADCUX010000185">
    <property type="protein sequence ID" value="CAA9397565.1"/>
    <property type="molecule type" value="Genomic_DNA"/>
</dbReference>
<name>A0A6J4NYL5_9BURK</name>
<organism evidence="1">
    <name type="scientific">uncultured Ramlibacter sp</name>
    <dbReference type="NCBI Taxonomy" id="260755"/>
    <lineage>
        <taxon>Bacteria</taxon>
        <taxon>Pseudomonadati</taxon>
        <taxon>Pseudomonadota</taxon>
        <taxon>Betaproteobacteria</taxon>
        <taxon>Burkholderiales</taxon>
        <taxon>Comamonadaceae</taxon>
        <taxon>Ramlibacter</taxon>
        <taxon>environmental samples</taxon>
    </lineage>
</organism>
<proteinExistence type="predicted"/>
<dbReference type="AlphaFoldDB" id="A0A6J4NYL5"/>